<gene>
    <name evidence="1" type="ORF">FC701_17735</name>
</gene>
<dbReference type="Proteomes" id="UP000305524">
    <property type="component" value="Unassembled WGS sequence"/>
</dbReference>
<protein>
    <submittedName>
        <fullName evidence="1">Uncharacterized protein</fullName>
    </submittedName>
</protein>
<evidence type="ECO:0000313" key="2">
    <source>
        <dbReference type="Proteomes" id="UP000305524"/>
    </source>
</evidence>
<dbReference type="RefSeq" id="WP_137058214.1">
    <property type="nucleotide sequence ID" value="NZ_SZOD01000425.1"/>
</dbReference>
<dbReference type="AlphaFoldDB" id="A0A4U3A663"/>
<organism evidence="1 2">
    <name type="scientific">Bacillus mycoides</name>
    <dbReference type="NCBI Taxonomy" id="1405"/>
    <lineage>
        <taxon>Bacteria</taxon>
        <taxon>Bacillati</taxon>
        <taxon>Bacillota</taxon>
        <taxon>Bacilli</taxon>
        <taxon>Bacillales</taxon>
        <taxon>Bacillaceae</taxon>
        <taxon>Bacillus</taxon>
        <taxon>Bacillus cereus group</taxon>
    </lineage>
</organism>
<reference evidence="1 2" key="1">
    <citation type="journal article" date="2019" name="Environ. Microbiol.">
        <title>An active ?-lactamase is a part of an orchestrated cell wall stress resistance network of Bacillus subtilis and related rhizosphere species.</title>
        <authorList>
            <person name="Bucher T."/>
            <person name="Keren-Paz A."/>
            <person name="Hausser J."/>
            <person name="Olender T."/>
            <person name="Cytryn E."/>
            <person name="Kolodkin-Gal I."/>
        </authorList>
    </citation>
    <scope>NUCLEOTIDE SEQUENCE [LARGE SCALE GENOMIC DNA]</scope>
    <source>
        <strain evidence="1 2">I186</strain>
    </source>
</reference>
<comment type="caution">
    <text evidence="1">The sequence shown here is derived from an EMBL/GenBank/DDBJ whole genome shotgun (WGS) entry which is preliminary data.</text>
</comment>
<accession>A0A4U3A663</accession>
<name>A0A4U3A663_BACMY</name>
<evidence type="ECO:0000313" key="1">
    <source>
        <dbReference type="EMBL" id="TKI83434.1"/>
    </source>
</evidence>
<proteinExistence type="predicted"/>
<sequence length="64" mass="7345">MKDTFTVLVEKGATLPNIGKELYTKSPLTKIEYVIKITKIKHLQWNENNELIVEVEGNRSEVIS</sequence>
<dbReference type="EMBL" id="SZOD01000425">
    <property type="protein sequence ID" value="TKI83434.1"/>
    <property type="molecule type" value="Genomic_DNA"/>
</dbReference>